<comment type="similarity">
    <text evidence="2">Belongs to the bacterial sugar transferase family.</text>
</comment>
<dbReference type="InterPro" id="IPR003362">
    <property type="entry name" value="Bact_transf"/>
</dbReference>
<evidence type="ECO:0000313" key="11">
    <source>
        <dbReference type="Proteomes" id="UP000305267"/>
    </source>
</evidence>
<keyword evidence="4 8" id="KW-0812">Transmembrane</keyword>
<evidence type="ECO:0000256" key="5">
    <source>
        <dbReference type="ARBA" id="ARBA00022989"/>
    </source>
</evidence>
<evidence type="ECO:0000313" key="10">
    <source>
        <dbReference type="EMBL" id="TNC10242.1"/>
    </source>
</evidence>
<dbReference type="PANTHER" id="PTHR30576">
    <property type="entry name" value="COLANIC BIOSYNTHESIS UDP-GLUCOSE LIPID CARRIER TRANSFERASE"/>
    <property type="match status" value="1"/>
</dbReference>
<dbReference type="Proteomes" id="UP000305267">
    <property type="component" value="Unassembled WGS sequence"/>
</dbReference>
<dbReference type="GO" id="GO:0016780">
    <property type="term" value="F:phosphotransferase activity, for other substituted phosphate groups"/>
    <property type="evidence" value="ECO:0007669"/>
    <property type="project" value="TreeGrafter"/>
</dbReference>
<gene>
    <name evidence="10" type="ORF">FF100_23445</name>
</gene>
<dbReference type="Pfam" id="PF02397">
    <property type="entry name" value="Bac_transf"/>
    <property type="match status" value="1"/>
</dbReference>
<comment type="caution">
    <text evidence="10">The sequence shown here is derived from an EMBL/GenBank/DDBJ whole genome shotgun (WGS) entry which is preliminary data.</text>
</comment>
<proteinExistence type="inferred from homology"/>
<keyword evidence="5 8" id="KW-1133">Transmembrane helix</keyword>
<keyword evidence="7" id="KW-0270">Exopolysaccharide synthesis</keyword>
<dbReference type="GO" id="GO:0000271">
    <property type="term" value="P:polysaccharide biosynthetic process"/>
    <property type="evidence" value="ECO:0007669"/>
    <property type="project" value="UniProtKB-KW"/>
</dbReference>
<reference evidence="10 11" key="1">
    <citation type="submission" date="2019-06" db="EMBL/GenBank/DDBJ databases">
        <title>Genome of Methylobacterium sp. 17Sr1-39.</title>
        <authorList>
            <person name="Seo T."/>
        </authorList>
    </citation>
    <scope>NUCLEOTIDE SEQUENCE [LARGE SCALE GENOMIC DNA]</scope>
    <source>
        <strain evidence="10 11">17Sr1-39</strain>
    </source>
</reference>
<protein>
    <submittedName>
        <fullName evidence="10">Exopolysaccharide biosynthesis polyprenyl glycosylphosphotransferase</fullName>
    </submittedName>
</protein>
<feature type="domain" description="Bacterial sugar transferase" evidence="9">
    <location>
        <begin position="83"/>
        <end position="267"/>
    </location>
</feature>
<dbReference type="GO" id="GO:0016020">
    <property type="term" value="C:membrane"/>
    <property type="evidence" value="ECO:0007669"/>
    <property type="project" value="UniProtKB-SubCell"/>
</dbReference>
<keyword evidence="6 8" id="KW-0472">Membrane</keyword>
<evidence type="ECO:0000256" key="8">
    <source>
        <dbReference type="SAM" id="Phobius"/>
    </source>
</evidence>
<dbReference type="InterPro" id="IPR017475">
    <property type="entry name" value="EPS_sugar_tfrase"/>
</dbReference>
<feature type="transmembrane region" description="Helical" evidence="8">
    <location>
        <begin position="85"/>
        <end position="109"/>
    </location>
</feature>
<sequence>MARGVRPQSRVGGSDDLAGGGLANGSLVSGSLAGEGLAAGPYPGGVALLLAPGLVPLTAAEAPVPAPGRPAIAARRGAGPVLKRSVDLVGAALGLIVLLPLLLAIAVLIKWDSPGPVLFRQSRIGLGNRPFRVWKFRTMTCCENGAVIRQAQPGDPRVTRIGRFLRRTSLDELPQLVNVLLGSMSLVGPRPHAVAHDAQFAGLVVRYAERHAMRPGITGWAQVRGCRGETPNAAAMQRRVDLDLAYIEHWSVLLDLLILALTLREVFRSQAAY</sequence>
<evidence type="ECO:0000256" key="7">
    <source>
        <dbReference type="ARBA" id="ARBA00023169"/>
    </source>
</evidence>
<comment type="subcellular location">
    <subcellularLocation>
        <location evidence="1">Membrane</location>
        <topology evidence="1">Multi-pass membrane protein</topology>
    </subcellularLocation>
</comment>
<keyword evidence="11" id="KW-1185">Reference proteome</keyword>
<evidence type="ECO:0000256" key="1">
    <source>
        <dbReference type="ARBA" id="ARBA00004141"/>
    </source>
</evidence>
<evidence type="ECO:0000256" key="2">
    <source>
        <dbReference type="ARBA" id="ARBA00006464"/>
    </source>
</evidence>
<evidence type="ECO:0000259" key="9">
    <source>
        <dbReference type="Pfam" id="PF02397"/>
    </source>
</evidence>
<organism evidence="10 11">
    <name type="scientific">Methylobacterium terricola</name>
    <dbReference type="NCBI Taxonomy" id="2583531"/>
    <lineage>
        <taxon>Bacteria</taxon>
        <taxon>Pseudomonadati</taxon>
        <taxon>Pseudomonadota</taxon>
        <taxon>Alphaproteobacteria</taxon>
        <taxon>Hyphomicrobiales</taxon>
        <taxon>Methylobacteriaceae</taxon>
        <taxon>Methylobacterium</taxon>
    </lineage>
</organism>
<dbReference type="NCBIfam" id="TIGR03025">
    <property type="entry name" value="EPS_sugtrans"/>
    <property type="match status" value="1"/>
</dbReference>
<evidence type="ECO:0000256" key="4">
    <source>
        <dbReference type="ARBA" id="ARBA00022692"/>
    </source>
</evidence>
<evidence type="ECO:0000256" key="3">
    <source>
        <dbReference type="ARBA" id="ARBA00022679"/>
    </source>
</evidence>
<keyword evidence="3 10" id="KW-0808">Transferase</keyword>
<dbReference type="PANTHER" id="PTHR30576:SF0">
    <property type="entry name" value="UNDECAPRENYL-PHOSPHATE N-ACETYLGALACTOSAMINYL 1-PHOSPHATE TRANSFERASE-RELATED"/>
    <property type="match status" value="1"/>
</dbReference>
<name>A0A5C4LBM7_9HYPH</name>
<dbReference type="OrthoDB" id="9808602at2"/>
<evidence type="ECO:0000256" key="6">
    <source>
        <dbReference type="ARBA" id="ARBA00023136"/>
    </source>
</evidence>
<dbReference type="EMBL" id="VDDA01000013">
    <property type="protein sequence ID" value="TNC10242.1"/>
    <property type="molecule type" value="Genomic_DNA"/>
</dbReference>
<dbReference type="AlphaFoldDB" id="A0A5C4LBM7"/>
<accession>A0A5C4LBM7</accession>